<evidence type="ECO:0000313" key="2">
    <source>
        <dbReference type="Proteomes" id="UP001302602"/>
    </source>
</evidence>
<comment type="caution">
    <text evidence="1">The sequence shown here is derived from an EMBL/GenBank/DDBJ whole genome shotgun (WGS) entry which is preliminary data.</text>
</comment>
<organism evidence="1 2">
    <name type="scientific">Parathielavia appendiculata</name>
    <dbReference type="NCBI Taxonomy" id="2587402"/>
    <lineage>
        <taxon>Eukaryota</taxon>
        <taxon>Fungi</taxon>
        <taxon>Dikarya</taxon>
        <taxon>Ascomycota</taxon>
        <taxon>Pezizomycotina</taxon>
        <taxon>Sordariomycetes</taxon>
        <taxon>Sordariomycetidae</taxon>
        <taxon>Sordariales</taxon>
        <taxon>Chaetomiaceae</taxon>
        <taxon>Parathielavia</taxon>
    </lineage>
</organism>
<keyword evidence="2" id="KW-1185">Reference proteome</keyword>
<evidence type="ECO:0000313" key="1">
    <source>
        <dbReference type="EMBL" id="KAK4119948.1"/>
    </source>
</evidence>
<dbReference type="EMBL" id="MU853243">
    <property type="protein sequence ID" value="KAK4119948.1"/>
    <property type="molecule type" value="Genomic_DNA"/>
</dbReference>
<proteinExistence type="predicted"/>
<reference evidence="1" key="1">
    <citation type="journal article" date="2023" name="Mol. Phylogenet. Evol.">
        <title>Genome-scale phylogeny and comparative genomics of the fungal order Sordariales.</title>
        <authorList>
            <person name="Hensen N."/>
            <person name="Bonometti L."/>
            <person name="Westerberg I."/>
            <person name="Brannstrom I.O."/>
            <person name="Guillou S."/>
            <person name="Cros-Aarteil S."/>
            <person name="Calhoun S."/>
            <person name="Haridas S."/>
            <person name="Kuo A."/>
            <person name="Mondo S."/>
            <person name="Pangilinan J."/>
            <person name="Riley R."/>
            <person name="LaButti K."/>
            <person name="Andreopoulos B."/>
            <person name="Lipzen A."/>
            <person name="Chen C."/>
            <person name="Yan M."/>
            <person name="Daum C."/>
            <person name="Ng V."/>
            <person name="Clum A."/>
            <person name="Steindorff A."/>
            <person name="Ohm R.A."/>
            <person name="Martin F."/>
            <person name="Silar P."/>
            <person name="Natvig D.O."/>
            <person name="Lalanne C."/>
            <person name="Gautier V."/>
            <person name="Ament-Velasquez S.L."/>
            <person name="Kruys A."/>
            <person name="Hutchinson M.I."/>
            <person name="Powell A.J."/>
            <person name="Barry K."/>
            <person name="Miller A.N."/>
            <person name="Grigoriev I.V."/>
            <person name="Debuchy R."/>
            <person name="Gladieux P."/>
            <person name="Hiltunen Thoren M."/>
            <person name="Johannesson H."/>
        </authorList>
    </citation>
    <scope>NUCLEOTIDE SEQUENCE</scope>
    <source>
        <strain evidence="1">CBS 731.68</strain>
    </source>
</reference>
<protein>
    <submittedName>
        <fullName evidence="1">Uncharacterized protein</fullName>
    </submittedName>
</protein>
<name>A0AAN6Z034_9PEZI</name>
<dbReference type="GeneID" id="87830556"/>
<gene>
    <name evidence="1" type="ORF">N657DRAFT_649729</name>
</gene>
<dbReference type="Proteomes" id="UP001302602">
    <property type="component" value="Unassembled WGS sequence"/>
</dbReference>
<dbReference type="AlphaFoldDB" id="A0AAN6Z034"/>
<dbReference type="RefSeq" id="XP_062643721.1">
    <property type="nucleotide sequence ID" value="XM_062793787.1"/>
</dbReference>
<sequence length="325" mass="36393">MVTLRDLLLQPAFPDGTAAFHTLTGAGEPSLSHKSWVADYPEVLPQALRIFENPDQDTINTIFGDENALDHRLLTKDVMPLNDTVEWFQKEGDSVRAFYTHISHPIQLAFHTNLGPPFIIQRSESGPLGQTQVSQTVDFSWGCGESSLMIGELKRHGIINTGAWITSPRRPDGNRVWLGKELRAYCHKYKCFAASGFDGRHLLILVFQAQTVRQIGDQNCPVTGLLFAHGCPTLQYGLFRTVTQQIGRMQATTAPPVTLDGYVRRFRYWSGAPYWVDGNNEYEVHPTGYIRMLDVSGAWYWAHLDGQPVLYEDGGVVWDTAGLGL</sequence>
<accession>A0AAN6Z034</accession>
<reference evidence="1" key="2">
    <citation type="submission" date="2023-05" db="EMBL/GenBank/DDBJ databases">
        <authorList>
            <consortium name="Lawrence Berkeley National Laboratory"/>
            <person name="Steindorff A."/>
            <person name="Hensen N."/>
            <person name="Bonometti L."/>
            <person name="Westerberg I."/>
            <person name="Brannstrom I.O."/>
            <person name="Guillou S."/>
            <person name="Cros-Aarteil S."/>
            <person name="Calhoun S."/>
            <person name="Haridas S."/>
            <person name="Kuo A."/>
            <person name="Mondo S."/>
            <person name="Pangilinan J."/>
            <person name="Riley R."/>
            <person name="Labutti K."/>
            <person name="Andreopoulos B."/>
            <person name="Lipzen A."/>
            <person name="Chen C."/>
            <person name="Yanf M."/>
            <person name="Daum C."/>
            <person name="Ng V."/>
            <person name="Clum A."/>
            <person name="Ohm R."/>
            <person name="Martin F."/>
            <person name="Silar P."/>
            <person name="Natvig D."/>
            <person name="Lalanne C."/>
            <person name="Gautier V."/>
            <person name="Ament-Velasquez S.L."/>
            <person name="Kruys A."/>
            <person name="Hutchinson M.I."/>
            <person name="Powell A.J."/>
            <person name="Barry K."/>
            <person name="Miller A.N."/>
            <person name="Grigoriev I.V."/>
            <person name="Debuchy R."/>
            <person name="Gladieux P."/>
            <person name="Thoren M.H."/>
            <person name="Johannesson H."/>
        </authorList>
    </citation>
    <scope>NUCLEOTIDE SEQUENCE</scope>
    <source>
        <strain evidence="1">CBS 731.68</strain>
    </source>
</reference>